<evidence type="ECO:0000256" key="4">
    <source>
        <dbReference type="ARBA" id="ARBA00022438"/>
    </source>
</evidence>
<evidence type="ECO:0000259" key="9">
    <source>
        <dbReference type="PROSITE" id="PS00631"/>
    </source>
</evidence>
<dbReference type="EC" id="3.4.11.10" evidence="8"/>
<feature type="binding site" evidence="8">
    <location>
        <position position="272"/>
    </location>
    <ligand>
        <name>Mn(2+)</name>
        <dbReference type="ChEBI" id="CHEBI:29035"/>
        <label>1</label>
    </ligand>
</feature>
<comment type="caution">
    <text evidence="10">The sequence shown here is derived from an EMBL/GenBank/DDBJ whole genome shotgun (WGS) entry which is preliminary data.</text>
</comment>
<dbReference type="Pfam" id="PF00883">
    <property type="entry name" value="Peptidase_M17"/>
    <property type="match status" value="1"/>
</dbReference>
<evidence type="ECO:0000256" key="8">
    <source>
        <dbReference type="HAMAP-Rule" id="MF_00181"/>
    </source>
</evidence>
<comment type="function">
    <text evidence="8">Presumably involved in the processing and regular turnover of intracellular proteins. Catalyzes the removal of unsubstituted N-terminal amino acids from various peptides.</text>
</comment>
<feature type="binding site" evidence="8">
    <location>
        <position position="267"/>
    </location>
    <ligand>
        <name>Mn(2+)</name>
        <dbReference type="ChEBI" id="CHEBI:29035"/>
        <label>2</label>
    </ligand>
</feature>
<keyword evidence="8" id="KW-0479">Metal-binding</keyword>
<dbReference type="PANTHER" id="PTHR11963">
    <property type="entry name" value="LEUCINE AMINOPEPTIDASE-RELATED"/>
    <property type="match status" value="1"/>
</dbReference>
<dbReference type="Gene3D" id="3.40.220.10">
    <property type="entry name" value="Leucine Aminopeptidase, subunit E, domain 1"/>
    <property type="match status" value="1"/>
</dbReference>
<dbReference type="PROSITE" id="PS00631">
    <property type="entry name" value="CYTOSOL_AP"/>
    <property type="match status" value="1"/>
</dbReference>
<keyword evidence="8" id="KW-0963">Cytoplasm</keyword>
<dbReference type="SUPFAM" id="SSF52949">
    <property type="entry name" value="Macro domain-like"/>
    <property type="match status" value="1"/>
</dbReference>
<evidence type="ECO:0000256" key="6">
    <source>
        <dbReference type="ARBA" id="ARBA00022801"/>
    </source>
</evidence>
<keyword evidence="7 8" id="KW-0464">Manganese</keyword>
<feature type="binding site" evidence="8">
    <location>
        <position position="351"/>
    </location>
    <ligand>
        <name>Mn(2+)</name>
        <dbReference type="ChEBI" id="CHEBI:29035"/>
        <label>1</label>
    </ligand>
</feature>
<dbReference type="PRINTS" id="PR00481">
    <property type="entry name" value="LAMNOPPTDASE"/>
</dbReference>
<dbReference type="GO" id="GO:0004177">
    <property type="term" value="F:aminopeptidase activity"/>
    <property type="evidence" value="ECO:0007669"/>
    <property type="project" value="UniProtKB-KW"/>
</dbReference>
<proteinExistence type="inferred from homology"/>
<dbReference type="Gene3D" id="3.40.630.10">
    <property type="entry name" value="Zn peptidases"/>
    <property type="match status" value="1"/>
</dbReference>
<dbReference type="NCBIfam" id="NF002077">
    <property type="entry name" value="PRK00913.2-4"/>
    <property type="match status" value="1"/>
</dbReference>
<dbReference type="InterPro" id="IPR011356">
    <property type="entry name" value="Leucine_aapep/pepB"/>
</dbReference>
<dbReference type="InterPro" id="IPR043472">
    <property type="entry name" value="Macro_dom-like"/>
</dbReference>
<reference evidence="11" key="1">
    <citation type="journal article" date="2019" name="Int. J. Syst. Evol. Microbiol.">
        <title>The Global Catalogue of Microorganisms (GCM) 10K type strain sequencing project: providing services to taxonomists for standard genome sequencing and annotation.</title>
        <authorList>
            <consortium name="The Broad Institute Genomics Platform"/>
            <consortium name="The Broad Institute Genome Sequencing Center for Infectious Disease"/>
            <person name="Wu L."/>
            <person name="Ma J."/>
        </authorList>
    </citation>
    <scope>NUCLEOTIDE SEQUENCE [LARGE SCALE GENOMIC DNA]</scope>
    <source>
        <strain evidence="11">JCM 32226</strain>
    </source>
</reference>
<comment type="catalytic activity">
    <reaction evidence="2 8">
        <text>Release of an N-terminal amino acid, preferentially leucine, but not glutamic or aspartic acids.</text>
        <dbReference type="EC" id="3.4.11.10"/>
    </reaction>
</comment>
<organism evidence="10 11">
    <name type="scientific">Pseudaeromonas paramecii</name>
    <dbReference type="NCBI Taxonomy" id="2138166"/>
    <lineage>
        <taxon>Bacteria</taxon>
        <taxon>Pseudomonadati</taxon>
        <taxon>Pseudomonadota</taxon>
        <taxon>Gammaproteobacteria</taxon>
        <taxon>Aeromonadales</taxon>
        <taxon>Aeromonadaceae</taxon>
        <taxon>Pseudaeromonas</taxon>
    </lineage>
</organism>
<gene>
    <name evidence="8 10" type="primary">pepA</name>
    <name evidence="10" type="ORF">GCM10023095_20890</name>
</gene>
<dbReference type="InterPro" id="IPR000819">
    <property type="entry name" value="Peptidase_M17_C"/>
</dbReference>
<dbReference type="NCBIfam" id="NF002074">
    <property type="entry name" value="PRK00913.1-4"/>
    <property type="match status" value="1"/>
</dbReference>
<dbReference type="HAMAP" id="MF_00181">
    <property type="entry name" value="Cytosol_peptidase_M17"/>
    <property type="match status" value="1"/>
</dbReference>
<dbReference type="RefSeq" id="WP_345012795.1">
    <property type="nucleotide sequence ID" value="NZ_BAABFC010000013.1"/>
</dbReference>
<dbReference type="InterPro" id="IPR023042">
    <property type="entry name" value="Peptidase_M17_leu_NH2_pept"/>
</dbReference>
<evidence type="ECO:0000256" key="1">
    <source>
        <dbReference type="ARBA" id="ARBA00000135"/>
    </source>
</evidence>
<dbReference type="Pfam" id="PF02789">
    <property type="entry name" value="Peptidase_M17_N"/>
    <property type="match status" value="1"/>
</dbReference>
<keyword evidence="5 8" id="KW-0645">Protease</keyword>
<evidence type="ECO:0000313" key="11">
    <source>
        <dbReference type="Proteomes" id="UP001501321"/>
    </source>
</evidence>
<dbReference type="EC" id="3.4.11.1" evidence="8"/>
<feature type="active site" evidence="8">
    <location>
        <position position="353"/>
    </location>
</feature>
<evidence type="ECO:0000256" key="3">
    <source>
        <dbReference type="ARBA" id="ARBA00009528"/>
    </source>
</evidence>
<dbReference type="CDD" id="cd00433">
    <property type="entry name" value="Peptidase_M17"/>
    <property type="match status" value="1"/>
</dbReference>
<dbReference type="Proteomes" id="UP001501321">
    <property type="component" value="Unassembled WGS sequence"/>
</dbReference>
<comment type="cofactor">
    <cofactor evidence="8">
        <name>Mn(2+)</name>
        <dbReference type="ChEBI" id="CHEBI:29035"/>
    </cofactor>
    <text evidence="8">Binds 2 manganese ions per subunit.</text>
</comment>
<feature type="binding site" evidence="8">
    <location>
        <position position="351"/>
    </location>
    <ligand>
        <name>Mn(2+)</name>
        <dbReference type="ChEBI" id="CHEBI:29035"/>
        <label>2</label>
    </ligand>
</feature>
<dbReference type="EMBL" id="BAABFC010000013">
    <property type="protein sequence ID" value="GAA4499954.1"/>
    <property type="molecule type" value="Genomic_DNA"/>
</dbReference>
<evidence type="ECO:0000256" key="7">
    <source>
        <dbReference type="ARBA" id="ARBA00023211"/>
    </source>
</evidence>
<accession>A0ABP8QDE8</accession>
<dbReference type="InterPro" id="IPR008283">
    <property type="entry name" value="Peptidase_M17_N"/>
</dbReference>
<evidence type="ECO:0000256" key="2">
    <source>
        <dbReference type="ARBA" id="ARBA00000967"/>
    </source>
</evidence>
<sequence length="500" mass="54183">MEFSVKSGSPEKQRSACIVVGVFEPRRLSPVAEQLDRISDGYLSSLLRRGDLEGKPGQMLLLHQVPGVLSERVLLVGCGKERELDERQFKQIVQKTISTLNETGSMEAVCFLTELHVKGRDTYWKVRQAIETTQAGLYSFDQFKTNKAELRRPLRKLVFNVPSRRELPLGEKAIQHGLAVAQGVKVCRDVGNMPPNICTPAYLASQARRLADACPNITTKVIGEQQMAELGMHSYLAVARGSDNEAMMSVMEYKGHPTAKPIVLIGKGLTFDAGGISLKPADGMDEMKYDMGGAASVLGTFHALSALKLPINVVGILAGAENMPDGKAYRPGDILTSMSGQTIEVLNTDAEGRLVLCDVLTYADRFEPECVVDIATLTGACVIALGHHTTGLLANHNPLAHELLGAGDLAGDKAWRLPLWDEYQEQLESPFADMTNVGGRPGGAITAAAFLSRFAKKYNWAHLDIAGTAWKSGKDKGATGRPVPLLTQFLLGRAEDGTEE</sequence>
<name>A0ABP8QDE8_9GAMM</name>
<dbReference type="NCBIfam" id="NF002072">
    <property type="entry name" value="PRK00913.1-1"/>
    <property type="match status" value="1"/>
</dbReference>
<feature type="binding site" evidence="8">
    <location>
        <position position="290"/>
    </location>
    <ligand>
        <name>Mn(2+)</name>
        <dbReference type="ChEBI" id="CHEBI:29035"/>
        <label>2</label>
    </ligand>
</feature>
<keyword evidence="11" id="KW-1185">Reference proteome</keyword>
<evidence type="ECO:0000256" key="5">
    <source>
        <dbReference type="ARBA" id="ARBA00022670"/>
    </source>
</evidence>
<comment type="subcellular location">
    <subcellularLocation>
        <location evidence="8">Cytoplasm</location>
    </subcellularLocation>
</comment>
<feature type="domain" description="Cytosol aminopeptidase" evidence="9">
    <location>
        <begin position="347"/>
        <end position="354"/>
    </location>
</feature>
<feature type="active site" evidence="8">
    <location>
        <position position="279"/>
    </location>
</feature>
<keyword evidence="4 8" id="KW-0031">Aminopeptidase</keyword>
<dbReference type="SUPFAM" id="SSF53187">
    <property type="entry name" value="Zn-dependent exopeptidases"/>
    <property type="match status" value="1"/>
</dbReference>
<protein>
    <recommendedName>
        <fullName evidence="8">Probable cytosol aminopeptidase</fullName>
        <ecNumber evidence="8">3.4.11.1</ecNumber>
    </recommendedName>
    <alternativeName>
        <fullName evidence="8">Leucine aminopeptidase</fullName>
        <shortName evidence="8">LAP</shortName>
        <ecNumber evidence="8">3.4.11.10</ecNumber>
    </alternativeName>
    <alternativeName>
        <fullName evidence="8">Leucyl aminopeptidase</fullName>
    </alternativeName>
</protein>
<comment type="similarity">
    <text evidence="3 8">Belongs to the peptidase M17 family.</text>
</comment>
<dbReference type="PANTHER" id="PTHR11963:SF23">
    <property type="entry name" value="CYTOSOL AMINOPEPTIDASE"/>
    <property type="match status" value="1"/>
</dbReference>
<feature type="binding site" evidence="8">
    <location>
        <position position="272"/>
    </location>
    <ligand>
        <name>Mn(2+)</name>
        <dbReference type="ChEBI" id="CHEBI:29035"/>
        <label>2</label>
    </ligand>
</feature>
<comment type="catalytic activity">
    <reaction evidence="1 8">
        <text>Release of an N-terminal amino acid, Xaa-|-Yaa-, in which Xaa is preferably Leu, but may be other amino acids including Pro although not Arg or Lys, and Yaa may be Pro. Amino acid amides and methyl esters are also readily hydrolyzed, but rates on arylamides are exceedingly low.</text>
        <dbReference type="EC" id="3.4.11.1"/>
    </reaction>
</comment>
<feature type="binding site" evidence="8">
    <location>
        <position position="349"/>
    </location>
    <ligand>
        <name>Mn(2+)</name>
        <dbReference type="ChEBI" id="CHEBI:29035"/>
        <label>1</label>
    </ligand>
</feature>
<evidence type="ECO:0000313" key="10">
    <source>
        <dbReference type="EMBL" id="GAA4499954.1"/>
    </source>
</evidence>
<keyword evidence="6 8" id="KW-0378">Hydrolase</keyword>